<dbReference type="OrthoDB" id="6493944at2759"/>
<name>A0A3M7S4J2_BRAPC</name>
<dbReference type="STRING" id="10195.A0A3M7S4J2"/>
<reference evidence="7 8" key="1">
    <citation type="journal article" date="2018" name="Sci. Rep.">
        <title>Genomic signatures of local adaptation to the degree of environmental predictability in rotifers.</title>
        <authorList>
            <person name="Franch-Gras L."/>
            <person name="Hahn C."/>
            <person name="Garcia-Roger E.M."/>
            <person name="Carmona M.J."/>
            <person name="Serra M."/>
            <person name="Gomez A."/>
        </authorList>
    </citation>
    <scope>NUCLEOTIDE SEQUENCE [LARGE SCALE GENOMIC DNA]</scope>
    <source>
        <strain evidence="7">HYR1</strain>
    </source>
</reference>
<evidence type="ECO:0000256" key="4">
    <source>
        <dbReference type="ARBA" id="ARBA00022989"/>
    </source>
</evidence>
<proteinExistence type="inferred from homology"/>
<dbReference type="EMBL" id="REGN01002057">
    <property type="protein sequence ID" value="RNA30682.1"/>
    <property type="molecule type" value="Genomic_DNA"/>
</dbReference>
<keyword evidence="4 6" id="KW-1133">Transmembrane helix</keyword>
<dbReference type="InterPro" id="IPR001898">
    <property type="entry name" value="SLC13A/DASS"/>
</dbReference>
<feature type="transmembrane region" description="Helical" evidence="6">
    <location>
        <begin position="88"/>
        <end position="108"/>
    </location>
</feature>
<evidence type="ECO:0000313" key="7">
    <source>
        <dbReference type="EMBL" id="RNA30682.1"/>
    </source>
</evidence>
<dbReference type="Proteomes" id="UP000276133">
    <property type="component" value="Unassembled WGS sequence"/>
</dbReference>
<evidence type="ECO:0000256" key="3">
    <source>
        <dbReference type="ARBA" id="ARBA00022692"/>
    </source>
</evidence>
<dbReference type="PANTHER" id="PTHR10283:SF82">
    <property type="entry name" value="SOLUTE CARRIER FAMILY 13 MEMBER 2"/>
    <property type="match status" value="1"/>
</dbReference>
<keyword evidence="3 6" id="KW-0812">Transmembrane</keyword>
<keyword evidence="8" id="KW-1185">Reference proteome</keyword>
<evidence type="ECO:0000256" key="5">
    <source>
        <dbReference type="ARBA" id="ARBA00023136"/>
    </source>
</evidence>
<dbReference type="GO" id="GO:0015556">
    <property type="term" value="F:C4-dicarboxylate transmembrane transporter activity"/>
    <property type="evidence" value="ECO:0007669"/>
    <property type="project" value="UniProtKB-ARBA"/>
</dbReference>
<evidence type="ECO:0000256" key="6">
    <source>
        <dbReference type="SAM" id="Phobius"/>
    </source>
</evidence>
<keyword evidence="5 6" id="KW-0472">Membrane</keyword>
<feature type="transmembrane region" description="Helical" evidence="6">
    <location>
        <begin position="48"/>
        <end position="67"/>
    </location>
</feature>
<evidence type="ECO:0000256" key="1">
    <source>
        <dbReference type="ARBA" id="ARBA00004141"/>
    </source>
</evidence>
<protein>
    <submittedName>
        <fullName evidence="7">Solute carrier family 13 member 5 isoform X3</fullName>
    </submittedName>
</protein>
<dbReference type="AlphaFoldDB" id="A0A3M7S4J2"/>
<comment type="subcellular location">
    <subcellularLocation>
        <location evidence="1">Membrane</location>
        <topology evidence="1">Multi-pass membrane protein</topology>
    </subcellularLocation>
</comment>
<dbReference type="GO" id="GO:0005310">
    <property type="term" value="F:dicarboxylic acid transmembrane transporter activity"/>
    <property type="evidence" value="ECO:0007669"/>
    <property type="project" value="UniProtKB-ARBA"/>
</dbReference>
<sequence length="133" mass="14486">MSPKKEITLLIIICICAFATEFTSNTSMSSIFIPIVDSIAVELKISPIYLLLPLILSVSLAFMLPVATPNNAIIFASGTVRIRDMITTGIVMNILGLSIVYLAANTWLKLVFDVNFVPESIETSSIVNSSFLE</sequence>
<evidence type="ECO:0000256" key="2">
    <source>
        <dbReference type="ARBA" id="ARBA00006772"/>
    </source>
</evidence>
<gene>
    <name evidence="7" type="ORF">BpHYR1_018727</name>
</gene>
<comment type="caution">
    <text evidence="7">The sequence shown here is derived from an EMBL/GenBank/DDBJ whole genome shotgun (WGS) entry which is preliminary data.</text>
</comment>
<organism evidence="7 8">
    <name type="scientific">Brachionus plicatilis</name>
    <name type="common">Marine rotifer</name>
    <name type="synonym">Brachionus muelleri</name>
    <dbReference type="NCBI Taxonomy" id="10195"/>
    <lineage>
        <taxon>Eukaryota</taxon>
        <taxon>Metazoa</taxon>
        <taxon>Spiralia</taxon>
        <taxon>Gnathifera</taxon>
        <taxon>Rotifera</taxon>
        <taxon>Eurotatoria</taxon>
        <taxon>Monogononta</taxon>
        <taxon>Pseudotrocha</taxon>
        <taxon>Ploima</taxon>
        <taxon>Brachionidae</taxon>
        <taxon>Brachionus</taxon>
    </lineage>
</organism>
<dbReference type="Pfam" id="PF00939">
    <property type="entry name" value="Na_sulph_symp"/>
    <property type="match status" value="1"/>
</dbReference>
<comment type="similarity">
    <text evidence="2">Belongs to the SLC13A/DASS transporter (TC 2.A.47) family. NADC subfamily.</text>
</comment>
<dbReference type="GO" id="GO:0005886">
    <property type="term" value="C:plasma membrane"/>
    <property type="evidence" value="ECO:0007669"/>
    <property type="project" value="TreeGrafter"/>
</dbReference>
<dbReference type="PANTHER" id="PTHR10283">
    <property type="entry name" value="SOLUTE CARRIER FAMILY 13 MEMBER"/>
    <property type="match status" value="1"/>
</dbReference>
<evidence type="ECO:0000313" key="8">
    <source>
        <dbReference type="Proteomes" id="UP000276133"/>
    </source>
</evidence>
<accession>A0A3M7S4J2</accession>